<evidence type="ECO:0000256" key="1">
    <source>
        <dbReference type="SAM" id="MobiDB-lite"/>
    </source>
</evidence>
<dbReference type="OrthoDB" id="302718at2759"/>
<organism evidence="3 4">
    <name type="scientific">Paramecium sonneborni</name>
    <dbReference type="NCBI Taxonomy" id="65129"/>
    <lineage>
        <taxon>Eukaryota</taxon>
        <taxon>Sar</taxon>
        <taxon>Alveolata</taxon>
        <taxon>Ciliophora</taxon>
        <taxon>Intramacronucleata</taxon>
        <taxon>Oligohymenophorea</taxon>
        <taxon>Peniculida</taxon>
        <taxon>Parameciidae</taxon>
        <taxon>Paramecium</taxon>
    </lineage>
</organism>
<dbReference type="PROSITE" id="PS50222">
    <property type="entry name" value="EF_HAND_2"/>
    <property type="match status" value="1"/>
</dbReference>
<evidence type="ECO:0000313" key="4">
    <source>
        <dbReference type="Proteomes" id="UP000692954"/>
    </source>
</evidence>
<feature type="compositionally biased region" description="Low complexity" evidence="1">
    <location>
        <begin position="226"/>
        <end position="245"/>
    </location>
</feature>
<dbReference type="AlphaFoldDB" id="A0A8S1QHW9"/>
<dbReference type="InterPro" id="IPR002048">
    <property type="entry name" value="EF_hand_dom"/>
</dbReference>
<dbReference type="Proteomes" id="UP000692954">
    <property type="component" value="Unassembled WGS sequence"/>
</dbReference>
<dbReference type="GO" id="GO:0005509">
    <property type="term" value="F:calcium ion binding"/>
    <property type="evidence" value="ECO:0007669"/>
    <property type="project" value="InterPro"/>
</dbReference>
<protein>
    <recommendedName>
        <fullName evidence="2">EF-hand domain-containing protein</fullName>
    </recommendedName>
</protein>
<reference evidence="3" key="1">
    <citation type="submission" date="2021-01" db="EMBL/GenBank/DDBJ databases">
        <authorList>
            <consortium name="Genoscope - CEA"/>
            <person name="William W."/>
        </authorList>
    </citation>
    <scope>NUCLEOTIDE SEQUENCE</scope>
</reference>
<gene>
    <name evidence="3" type="ORF">PSON_ATCC_30995.1.T1070195</name>
</gene>
<proteinExistence type="predicted"/>
<accession>A0A8S1QHW9</accession>
<keyword evidence="4" id="KW-1185">Reference proteome</keyword>
<feature type="region of interest" description="Disordered" evidence="1">
    <location>
        <begin position="78"/>
        <end position="120"/>
    </location>
</feature>
<comment type="caution">
    <text evidence="3">The sequence shown here is derived from an EMBL/GenBank/DDBJ whole genome shotgun (WGS) entry which is preliminary data.</text>
</comment>
<feature type="domain" description="EF-hand" evidence="2">
    <location>
        <begin position="392"/>
        <end position="427"/>
    </location>
</feature>
<name>A0A8S1QHW9_9CILI</name>
<feature type="region of interest" description="Disordered" evidence="1">
    <location>
        <begin position="219"/>
        <end position="245"/>
    </location>
</feature>
<feature type="compositionally biased region" description="Low complexity" evidence="1">
    <location>
        <begin position="97"/>
        <end position="115"/>
    </location>
</feature>
<evidence type="ECO:0000259" key="2">
    <source>
        <dbReference type="PROSITE" id="PS50222"/>
    </source>
</evidence>
<evidence type="ECO:0000313" key="3">
    <source>
        <dbReference type="EMBL" id="CAD8115193.1"/>
    </source>
</evidence>
<dbReference type="EMBL" id="CAJJDN010000107">
    <property type="protein sequence ID" value="CAD8115193.1"/>
    <property type="molecule type" value="Genomic_DNA"/>
</dbReference>
<sequence length="517" mass="61450">MIRFGKTSQQTAKNPKKPDNLEILTLIDNCTLIFKDDRIILRNMVKDGNQDVIQILNHYKKINNPKEMSTELRKYLRKKGEKENEKAPQCQSPSSNKNQKIFQQPPQQFQNSQKKSCPDLWKSIDTSSPKIINLAKTKELINDVQLSEIILSDRNQNESKDVEKIQFYTTNSQQYIQQQQTQINLDKSERDSKTIQQTSAIQYSQNQQFLEQEIDINEEDDDDIQSESSNESILKQMTEPPQQQQQLQEQTLKNDIKPTQLFSSRNSSYLQINTAHSYLQPTITQQQDQQQNIYINLEQIPKEKNLVNDTQKHYSFFNYQDCQLLAQPQYKHIFTNWPTLLHKLDKPEYVPNYKSVLYIDTTPEYLFTLLFPDSAYIRINYFQFQNQFKQIPIQIDIDELFKVLDKDGDDWINYRETGAIFEGMCLQQEQPKNYIKEIFESLKNSQCTTNGITLMDLQQLEIKHEFQFARQLMQEMDVYQNGHLTYWDLYMHRNIYLMQRLCEIIKESKEQQNIEQQ</sequence>